<dbReference type="Gene3D" id="3.90.1170.30">
    <property type="entry name" value="Pyrimidine nucleoside phosphorylase-like, C-terminal domain"/>
    <property type="match status" value="1"/>
</dbReference>
<dbReference type="PANTHER" id="PTHR10515:SF0">
    <property type="entry name" value="THYMIDINE PHOSPHORYLASE"/>
    <property type="match status" value="1"/>
</dbReference>
<dbReference type="EMBL" id="CP031165">
    <property type="protein sequence ID" value="AXV06570.1"/>
    <property type="molecule type" value="Genomic_DNA"/>
</dbReference>
<comment type="subunit">
    <text evidence="2">Homodimer.</text>
</comment>
<evidence type="ECO:0000256" key="2">
    <source>
        <dbReference type="ARBA" id="ARBA00011738"/>
    </source>
</evidence>
<name>A0A346XWH3_9ACTN</name>
<dbReference type="InterPro" id="IPR000312">
    <property type="entry name" value="Glycosyl_Trfase_fam3"/>
</dbReference>
<dbReference type="Pfam" id="PF02885">
    <property type="entry name" value="Glycos_trans_3N"/>
    <property type="match status" value="1"/>
</dbReference>
<dbReference type="GO" id="GO:0004645">
    <property type="term" value="F:1,4-alpha-oligoglucan phosphorylase activity"/>
    <property type="evidence" value="ECO:0007669"/>
    <property type="project" value="InterPro"/>
</dbReference>
<sequence length="436" mass="44260">MNPVELITRKRDGGELALEELRAFVSGYLAEDGSVMEGQMGAFLMAGVLKGFTLAEARALTTVLLESGDRLDLSDLRGPTIDKHSTGGVGDGTTLVVAPLLAAAGAQVVKLSGRGLGHTGGTLDKLEAIPGFSVQLSGEAIMAQAEAIGCVVAAQTGDLVPADKALYALRDVTATVESTALIASSVMSKKLASGAGTIVLDVKAGDGAFMGTVEDASALAELCVAIGNDAGRRTRALVTDMNTPLGSGIGNGLEVIEVVETLRTAPEGRFAEVCLALATTGLAAATGIDPADARDRLVGVWESGAALETLQRMIEAQGGDPAVCDRPREVMPVAPVVLDVPSPTSGLVARLPAKAVGLLSMSLGAGRQHANDDVDPAVGVELLVQEGDAVEAGQPLATIHARTDDAAAAAAARLTELVQLGEDAAVPPTILRTIEA</sequence>
<dbReference type="Pfam" id="PF00591">
    <property type="entry name" value="Glycos_transf_3"/>
    <property type="match status" value="1"/>
</dbReference>
<dbReference type="InterPro" id="IPR018090">
    <property type="entry name" value="Pyrmidine_PPas_bac/euk"/>
</dbReference>
<dbReference type="PROSITE" id="PS00647">
    <property type="entry name" value="THYMID_PHOSPHORYLASE"/>
    <property type="match status" value="1"/>
</dbReference>
<dbReference type="InterPro" id="IPR036566">
    <property type="entry name" value="PYNP-like_C_sf"/>
</dbReference>
<feature type="domain" description="Pyrimidine nucleoside phosphorylase C-terminal" evidence="5">
    <location>
        <begin position="347"/>
        <end position="421"/>
    </location>
</feature>
<dbReference type="InterPro" id="IPR013102">
    <property type="entry name" value="PYNP_C"/>
</dbReference>
<dbReference type="NCBIfam" id="NF004490">
    <property type="entry name" value="PRK05820.1"/>
    <property type="match status" value="1"/>
</dbReference>
<dbReference type="GO" id="GO:0005829">
    <property type="term" value="C:cytosol"/>
    <property type="evidence" value="ECO:0007669"/>
    <property type="project" value="TreeGrafter"/>
</dbReference>
<dbReference type="RefSeq" id="WP_114591194.1">
    <property type="nucleotide sequence ID" value="NZ_CP031165.1"/>
</dbReference>
<keyword evidence="7" id="KW-1185">Reference proteome</keyword>
<dbReference type="FunFam" id="3.40.1030.10:FF:000003">
    <property type="entry name" value="Pyrimidine-nucleoside phosphorylase"/>
    <property type="match status" value="1"/>
</dbReference>
<proteinExistence type="inferred from homology"/>
<dbReference type="Gene3D" id="1.20.970.10">
    <property type="entry name" value="Transferase, Pyrimidine Nucleoside Phosphorylase, Chain C"/>
    <property type="match status" value="1"/>
</dbReference>
<dbReference type="NCBIfam" id="TIGR02644">
    <property type="entry name" value="Y_phosphoryl"/>
    <property type="match status" value="1"/>
</dbReference>
<evidence type="ECO:0000313" key="7">
    <source>
        <dbReference type="Proteomes" id="UP000264006"/>
    </source>
</evidence>
<dbReference type="OrthoDB" id="9763887at2"/>
<gene>
    <name evidence="6" type="ORF">DVS28_a1885</name>
</gene>
<dbReference type="InterPro" id="IPR035902">
    <property type="entry name" value="Nuc_phospho_transferase"/>
</dbReference>
<dbReference type="Gene3D" id="3.40.1030.10">
    <property type="entry name" value="Nucleoside phosphorylase/phosphoribosyltransferase catalytic domain"/>
    <property type="match status" value="1"/>
</dbReference>
<dbReference type="PANTHER" id="PTHR10515">
    <property type="entry name" value="THYMIDINE PHOSPHORYLASE"/>
    <property type="match status" value="1"/>
</dbReference>
<evidence type="ECO:0000313" key="6">
    <source>
        <dbReference type="EMBL" id="AXV06570.1"/>
    </source>
</evidence>
<accession>A0A346XWH3</accession>
<dbReference type="SUPFAM" id="SSF52418">
    <property type="entry name" value="Nucleoside phosphorylase/phosphoribosyltransferase catalytic domain"/>
    <property type="match status" value="1"/>
</dbReference>
<dbReference type="GO" id="GO:0006213">
    <property type="term" value="P:pyrimidine nucleoside metabolic process"/>
    <property type="evidence" value="ECO:0007669"/>
    <property type="project" value="InterPro"/>
</dbReference>
<dbReference type="SUPFAM" id="SSF54680">
    <property type="entry name" value="Pyrimidine nucleoside phosphorylase C-terminal domain"/>
    <property type="match status" value="1"/>
</dbReference>
<dbReference type="KEGG" id="euz:DVS28_a1885"/>
<evidence type="ECO:0000256" key="4">
    <source>
        <dbReference type="ARBA" id="ARBA00022679"/>
    </source>
</evidence>
<evidence type="ECO:0000256" key="3">
    <source>
        <dbReference type="ARBA" id="ARBA00022676"/>
    </source>
</evidence>
<protein>
    <submittedName>
        <fullName evidence="6">Thymidine phosphorylase</fullName>
    </submittedName>
</protein>
<evidence type="ECO:0000259" key="5">
    <source>
        <dbReference type="SMART" id="SM00941"/>
    </source>
</evidence>
<dbReference type="Pfam" id="PF07831">
    <property type="entry name" value="PYNP_C"/>
    <property type="match status" value="1"/>
</dbReference>
<keyword evidence="4" id="KW-0808">Transferase</keyword>
<evidence type="ECO:0000256" key="1">
    <source>
        <dbReference type="ARBA" id="ARBA00006915"/>
    </source>
</evidence>
<reference evidence="6 7" key="1">
    <citation type="submission" date="2018-09" db="EMBL/GenBank/DDBJ databases">
        <title>Complete genome sequence of Euzebya sp. DY32-46 isolated from seawater of Pacific Ocean.</title>
        <authorList>
            <person name="Xu L."/>
            <person name="Wu Y.-H."/>
            <person name="Xu X.-W."/>
        </authorList>
    </citation>
    <scope>NUCLEOTIDE SEQUENCE [LARGE SCALE GENOMIC DNA]</scope>
    <source>
        <strain evidence="6 7">DY32-46</strain>
    </source>
</reference>
<dbReference type="AlphaFoldDB" id="A0A346XWH3"/>
<dbReference type="SMART" id="SM00941">
    <property type="entry name" value="PYNP_C"/>
    <property type="match status" value="1"/>
</dbReference>
<organism evidence="6 7">
    <name type="scientific">Euzebya pacifica</name>
    <dbReference type="NCBI Taxonomy" id="1608957"/>
    <lineage>
        <taxon>Bacteria</taxon>
        <taxon>Bacillati</taxon>
        <taxon>Actinomycetota</taxon>
        <taxon>Nitriliruptoria</taxon>
        <taxon>Euzebyales</taxon>
    </lineage>
</organism>
<dbReference type="Proteomes" id="UP000264006">
    <property type="component" value="Chromosome"/>
</dbReference>
<keyword evidence="3" id="KW-0328">Glycosyltransferase</keyword>
<dbReference type="InterPro" id="IPR000053">
    <property type="entry name" value="Thymidine/pyrmidine_PPase"/>
</dbReference>
<dbReference type="InterPro" id="IPR017872">
    <property type="entry name" value="Pyrmidine_PPase_CS"/>
</dbReference>
<dbReference type="InterPro" id="IPR017459">
    <property type="entry name" value="Glycosyl_Trfase_fam3_N_dom"/>
</dbReference>
<dbReference type="PIRSF" id="PIRSF000478">
    <property type="entry name" value="TP_PyNP"/>
    <property type="match status" value="1"/>
</dbReference>
<dbReference type="GO" id="GO:0006206">
    <property type="term" value="P:pyrimidine nucleobase metabolic process"/>
    <property type="evidence" value="ECO:0007669"/>
    <property type="project" value="InterPro"/>
</dbReference>
<dbReference type="SUPFAM" id="SSF47648">
    <property type="entry name" value="Nucleoside phosphorylase/phosphoribosyltransferase N-terminal domain"/>
    <property type="match status" value="1"/>
</dbReference>
<comment type="similarity">
    <text evidence="1">Belongs to the thymidine/pyrimidine-nucleoside phosphorylase family.</text>
</comment>
<dbReference type="GO" id="GO:0009032">
    <property type="term" value="F:thymidine phosphorylase activity"/>
    <property type="evidence" value="ECO:0007669"/>
    <property type="project" value="TreeGrafter"/>
</dbReference>
<dbReference type="InterPro" id="IPR036320">
    <property type="entry name" value="Glycosyl_Trfase_fam3_N_dom_sf"/>
</dbReference>